<evidence type="ECO:0000313" key="1">
    <source>
        <dbReference type="EMBL" id="QBE49638.1"/>
    </source>
</evidence>
<dbReference type="AlphaFoldDB" id="A0A4P6KI28"/>
<gene>
    <name evidence="1" type="ORF">EVS81_13055</name>
</gene>
<name>A0A4P6KI28_9MICO</name>
<dbReference type="RefSeq" id="WP_130110755.1">
    <property type="nucleotide sequence ID" value="NZ_CP035806.1"/>
</dbReference>
<proteinExistence type="predicted"/>
<dbReference type="Proteomes" id="UP000289260">
    <property type="component" value="Chromosome"/>
</dbReference>
<dbReference type="OrthoDB" id="5066470at2"/>
<keyword evidence="2" id="KW-1185">Reference proteome</keyword>
<evidence type="ECO:0000313" key="2">
    <source>
        <dbReference type="Proteomes" id="UP000289260"/>
    </source>
</evidence>
<accession>A0A4P6KI28</accession>
<organism evidence="1 2">
    <name type="scientific">Leucobacter triazinivorans</name>
    <dbReference type="NCBI Taxonomy" id="1784719"/>
    <lineage>
        <taxon>Bacteria</taxon>
        <taxon>Bacillati</taxon>
        <taxon>Actinomycetota</taxon>
        <taxon>Actinomycetes</taxon>
        <taxon>Micrococcales</taxon>
        <taxon>Microbacteriaceae</taxon>
        <taxon>Leucobacter</taxon>
    </lineage>
</organism>
<dbReference type="KEGG" id="ltr:EVS81_13055"/>
<dbReference type="EMBL" id="CP035806">
    <property type="protein sequence ID" value="QBE49638.1"/>
    <property type="molecule type" value="Genomic_DNA"/>
</dbReference>
<reference evidence="1 2" key="1">
    <citation type="submission" date="2019-02" db="EMBL/GenBank/DDBJ databases">
        <authorList>
            <person name="Sun L."/>
            <person name="Pan D."/>
            <person name="Wu X."/>
        </authorList>
    </citation>
    <scope>NUCLEOTIDE SEQUENCE [LARGE SCALE GENOMIC DNA]</scope>
    <source>
        <strain evidence="1 2">JW-1</strain>
    </source>
</reference>
<sequence length="230" mass="24918">MNTNINPHAQAYQRYRTELAEAVKWSNPDYTNSAITRERARRLMEARKNLLAAIPAEATATGPTPAEYIDSLRPTTADQVAVAQFEWGQTKALLDSGRSLDQIIHTASPARLRAVAAYIDTLPEVVSSIAPDEVVSEVRSLVFNRLAEAGDEGAAQVRAAQQAVSAPNAWRRVLSEALEGQPSLGAVTALHQADPEGFAAMDRSEFASADIEVDQRVQALDRVIRSKAVA</sequence>
<protein>
    <submittedName>
        <fullName evidence="1">Uncharacterized protein</fullName>
    </submittedName>
</protein>